<dbReference type="AlphaFoldDB" id="A0AAE0IAF3"/>
<gene>
    <name evidence="2" type="ORF">B0T19DRAFT_432513</name>
</gene>
<evidence type="ECO:0000313" key="3">
    <source>
        <dbReference type="Proteomes" id="UP001286456"/>
    </source>
</evidence>
<dbReference type="Proteomes" id="UP001286456">
    <property type="component" value="Unassembled WGS sequence"/>
</dbReference>
<dbReference type="EMBL" id="JAUEPO010000005">
    <property type="protein sequence ID" value="KAK3321519.1"/>
    <property type="molecule type" value="Genomic_DNA"/>
</dbReference>
<comment type="caution">
    <text evidence="2">The sequence shown here is derived from an EMBL/GenBank/DDBJ whole genome shotgun (WGS) entry which is preliminary data.</text>
</comment>
<protein>
    <submittedName>
        <fullName evidence="2">Heterokaryon incompatibility protein-domain-containing protein</fullName>
    </submittedName>
</protein>
<reference evidence="2" key="2">
    <citation type="submission" date="2023-06" db="EMBL/GenBank/DDBJ databases">
        <authorList>
            <consortium name="Lawrence Berkeley National Laboratory"/>
            <person name="Haridas S."/>
            <person name="Hensen N."/>
            <person name="Bonometti L."/>
            <person name="Westerberg I."/>
            <person name="Brannstrom I.O."/>
            <person name="Guillou S."/>
            <person name="Cros-Aarteil S."/>
            <person name="Calhoun S."/>
            <person name="Kuo A."/>
            <person name="Mondo S."/>
            <person name="Pangilinan J."/>
            <person name="Riley R."/>
            <person name="Labutti K."/>
            <person name="Andreopoulos B."/>
            <person name="Lipzen A."/>
            <person name="Chen C."/>
            <person name="Yanf M."/>
            <person name="Daum C."/>
            <person name="Ng V."/>
            <person name="Clum A."/>
            <person name="Steindorff A."/>
            <person name="Ohm R."/>
            <person name="Martin F."/>
            <person name="Silar P."/>
            <person name="Natvig D."/>
            <person name="Lalanne C."/>
            <person name="Gautier V."/>
            <person name="Ament-Velasquez S.L."/>
            <person name="Kruys A."/>
            <person name="Hutchinson M.I."/>
            <person name="Powell A.J."/>
            <person name="Barry K."/>
            <person name="Miller A.N."/>
            <person name="Grigoriev I.V."/>
            <person name="Debuchy R."/>
            <person name="Gladieux P."/>
            <person name="Thoren M.H."/>
            <person name="Johannesson H."/>
        </authorList>
    </citation>
    <scope>NUCLEOTIDE SEQUENCE</scope>
    <source>
        <strain evidence="2">SMH4131-1</strain>
    </source>
</reference>
<dbReference type="PANTHER" id="PTHR33112:SF9">
    <property type="entry name" value="HETEROKARYON INCOMPATIBILITY DOMAIN-CONTAINING PROTEIN"/>
    <property type="match status" value="1"/>
</dbReference>
<accession>A0AAE0IAF3</accession>
<dbReference type="Pfam" id="PF06985">
    <property type="entry name" value="HET"/>
    <property type="match status" value="1"/>
</dbReference>
<keyword evidence="3" id="KW-1185">Reference proteome</keyword>
<name>A0AAE0IAF3_9PEZI</name>
<organism evidence="2 3">
    <name type="scientific">Cercophora scortea</name>
    <dbReference type="NCBI Taxonomy" id="314031"/>
    <lineage>
        <taxon>Eukaryota</taxon>
        <taxon>Fungi</taxon>
        <taxon>Dikarya</taxon>
        <taxon>Ascomycota</taxon>
        <taxon>Pezizomycotina</taxon>
        <taxon>Sordariomycetes</taxon>
        <taxon>Sordariomycetidae</taxon>
        <taxon>Sordariales</taxon>
        <taxon>Lasiosphaeriaceae</taxon>
        <taxon>Cercophora</taxon>
    </lineage>
</organism>
<evidence type="ECO:0000313" key="2">
    <source>
        <dbReference type="EMBL" id="KAK3321519.1"/>
    </source>
</evidence>
<sequence length="715" mass="80384">MSGLKDRVMRLVEGSNDPPPVYHQSTAWEPWNRVRSRPYHLPALEHLGPSNDSIFQYKPADADIPVIRTLGQLGSHIGSFIPLATQCRRCERILSELEAPSNTPIQPFTSDSLRSSASTCEFCFILLQGISRHDCLGLVEEFRATVDANYAHVVVHARFKDRDIRFQSAASLPCPWSQLGTGNDVSVPGSMHCLQRVKRWISMCDSNHQCGVANLRTTWLPTRVIDIGANSNRIQLKESAEITVPGRYLCLSHCWGAKDALVTTTANIQKHYNGLFWSNLPRTYQDTICMARMLAVPYIWIDSLCIIQDDENDWVRESKTMANVYENAFVTIAATSSRDSDGGLFPEQRLRQELISGQRYGADGAPYLIAAVEEVPHPKPTDSMQKLLKNWPLLTRGWVLQERLLSPRVIHFAHPEMIWECKELSSCECGRFSGTVKSEYDAASQSESLPLLRRQWWEIVQAYSALALSYADDKLPAMSGMATRMASRRPGSIYLAGLWSDSLALDLLWLNADAIGPSRTLKSRPDGWRAPTWSWASLDAPVEFPFKDSPAVEMHFEIKDVSCTPATDNETGQVSQGYLKLEGRTARGKIMATGSREHGIDVTLEVGEVTCPTRMQSGNRLYLDNPAEPLGADEVELPFTADVLCLSLATAIGSHTQTQLTWVLYRRPQRERYERIGIAYQWREITRTTRQEGSRWIRNGWISDVMGNSTCLEVD</sequence>
<dbReference type="InterPro" id="IPR010730">
    <property type="entry name" value="HET"/>
</dbReference>
<proteinExistence type="predicted"/>
<reference evidence="2" key="1">
    <citation type="journal article" date="2023" name="Mol. Phylogenet. Evol.">
        <title>Genome-scale phylogeny and comparative genomics of the fungal order Sordariales.</title>
        <authorList>
            <person name="Hensen N."/>
            <person name="Bonometti L."/>
            <person name="Westerberg I."/>
            <person name="Brannstrom I.O."/>
            <person name="Guillou S."/>
            <person name="Cros-Aarteil S."/>
            <person name="Calhoun S."/>
            <person name="Haridas S."/>
            <person name="Kuo A."/>
            <person name="Mondo S."/>
            <person name="Pangilinan J."/>
            <person name="Riley R."/>
            <person name="LaButti K."/>
            <person name="Andreopoulos B."/>
            <person name="Lipzen A."/>
            <person name="Chen C."/>
            <person name="Yan M."/>
            <person name="Daum C."/>
            <person name="Ng V."/>
            <person name="Clum A."/>
            <person name="Steindorff A."/>
            <person name="Ohm R.A."/>
            <person name="Martin F."/>
            <person name="Silar P."/>
            <person name="Natvig D.O."/>
            <person name="Lalanne C."/>
            <person name="Gautier V."/>
            <person name="Ament-Velasquez S.L."/>
            <person name="Kruys A."/>
            <person name="Hutchinson M.I."/>
            <person name="Powell A.J."/>
            <person name="Barry K."/>
            <person name="Miller A.N."/>
            <person name="Grigoriev I.V."/>
            <person name="Debuchy R."/>
            <person name="Gladieux P."/>
            <person name="Hiltunen Thoren M."/>
            <person name="Johannesson H."/>
        </authorList>
    </citation>
    <scope>NUCLEOTIDE SEQUENCE</scope>
    <source>
        <strain evidence="2">SMH4131-1</strain>
    </source>
</reference>
<dbReference type="PANTHER" id="PTHR33112">
    <property type="entry name" value="DOMAIN PROTEIN, PUTATIVE-RELATED"/>
    <property type="match status" value="1"/>
</dbReference>
<feature type="domain" description="Heterokaryon incompatibility" evidence="1">
    <location>
        <begin position="248"/>
        <end position="402"/>
    </location>
</feature>
<evidence type="ECO:0000259" key="1">
    <source>
        <dbReference type="Pfam" id="PF06985"/>
    </source>
</evidence>